<dbReference type="SUPFAM" id="SSF46785">
    <property type="entry name" value="Winged helix' DNA-binding domain"/>
    <property type="match status" value="1"/>
</dbReference>
<dbReference type="Pfam" id="PF03466">
    <property type="entry name" value="LysR_substrate"/>
    <property type="match status" value="1"/>
</dbReference>
<dbReference type="InterPro" id="IPR036388">
    <property type="entry name" value="WH-like_DNA-bd_sf"/>
</dbReference>
<evidence type="ECO:0000256" key="2">
    <source>
        <dbReference type="ARBA" id="ARBA00023015"/>
    </source>
</evidence>
<dbReference type="PANTHER" id="PTHR30419:SF8">
    <property type="entry name" value="NITROGEN ASSIMILATION TRANSCRIPTIONAL ACTIVATOR-RELATED"/>
    <property type="match status" value="1"/>
</dbReference>
<dbReference type="Gene3D" id="1.10.10.10">
    <property type="entry name" value="Winged helix-like DNA-binding domain superfamily/Winged helix DNA-binding domain"/>
    <property type="match status" value="1"/>
</dbReference>
<keyword evidence="2" id="KW-0805">Transcription regulation</keyword>
<evidence type="ECO:0000313" key="7">
    <source>
        <dbReference type="Proteomes" id="UP001240697"/>
    </source>
</evidence>
<comment type="similarity">
    <text evidence="1">Belongs to the LysR transcriptional regulatory family.</text>
</comment>
<sequence length="299" mass="32346">MRNLNLDQLQTLIAIADLGTFAAAAQALHLAPPTISLHIKELESRMEATLLVRGRRQAELTSAGQVLVHEGRKLLRASDDLVERVQRHASGREGVVRVGVSAGVSTRLLPLMLEALSRRSPGVEVRLEAVSSAESVKRLSAGTLDVAVVASPQAAGADIHLQPWRNDPLVALLPASWEAPDLITPEWLSQRRWASFSAPTQMHGLIANWFAQAGYTPRPFLALTYPGALKSLAAASQSAALLPLEEVEDQLNSTEVQIRHLQPTLMRPMAVAHRLQPDLNPAVDSVLKVLAEFGSEKPA</sequence>
<dbReference type="RefSeq" id="WP_283488703.1">
    <property type="nucleotide sequence ID" value="NZ_CP125947.1"/>
</dbReference>
<dbReference type="PANTHER" id="PTHR30419">
    <property type="entry name" value="HTH-TYPE TRANSCRIPTIONAL REGULATOR YBHD"/>
    <property type="match status" value="1"/>
</dbReference>
<feature type="domain" description="HTH lysR-type" evidence="5">
    <location>
        <begin position="4"/>
        <end position="61"/>
    </location>
</feature>
<gene>
    <name evidence="6" type="ORF">QMY55_11415</name>
</gene>
<keyword evidence="3" id="KW-0238">DNA-binding</keyword>
<keyword evidence="7" id="KW-1185">Reference proteome</keyword>
<reference evidence="6 7" key="1">
    <citation type="submission" date="2023-05" db="EMBL/GenBank/DDBJ databases">
        <authorList>
            <person name="Yin Y."/>
            <person name="Lu Z."/>
        </authorList>
    </citation>
    <scope>NUCLEOTIDE SEQUENCE [LARGE SCALE GENOMIC DNA]</scope>
    <source>
        <strain evidence="6 7">ZM22</strain>
    </source>
</reference>
<dbReference type="InterPro" id="IPR036390">
    <property type="entry name" value="WH_DNA-bd_sf"/>
</dbReference>
<dbReference type="EMBL" id="CP125947">
    <property type="protein sequence ID" value="WHS67676.1"/>
    <property type="molecule type" value="Genomic_DNA"/>
</dbReference>
<dbReference type="SUPFAM" id="SSF53850">
    <property type="entry name" value="Periplasmic binding protein-like II"/>
    <property type="match status" value="1"/>
</dbReference>
<proteinExistence type="inferred from homology"/>
<evidence type="ECO:0000256" key="4">
    <source>
        <dbReference type="ARBA" id="ARBA00023163"/>
    </source>
</evidence>
<evidence type="ECO:0000259" key="5">
    <source>
        <dbReference type="PROSITE" id="PS50931"/>
    </source>
</evidence>
<organism evidence="6 7">
    <name type="scientific">Comamonas resistens</name>
    <dbReference type="NCBI Taxonomy" id="3046670"/>
    <lineage>
        <taxon>Bacteria</taxon>
        <taxon>Pseudomonadati</taxon>
        <taxon>Pseudomonadota</taxon>
        <taxon>Betaproteobacteria</taxon>
        <taxon>Burkholderiales</taxon>
        <taxon>Comamonadaceae</taxon>
        <taxon>Comamonas</taxon>
    </lineage>
</organism>
<dbReference type="Proteomes" id="UP001240697">
    <property type="component" value="Chromosome"/>
</dbReference>
<protein>
    <submittedName>
        <fullName evidence="6">LysR family transcriptional regulator</fullName>
    </submittedName>
</protein>
<dbReference type="Pfam" id="PF00126">
    <property type="entry name" value="HTH_1"/>
    <property type="match status" value="1"/>
</dbReference>
<evidence type="ECO:0000256" key="3">
    <source>
        <dbReference type="ARBA" id="ARBA00023125"/>
    </source>
</evidence>
<evidence type="ECO:0000256" key="1">
    <source>
        <dbReference type="ARBA" id="ARBA00009437"/>
    </source>
</evidence>
<name>A0ABY8SZJ7_9BURK</name>
<dbReference type="InterPro" id="IPR000847">
    <property type="entry name" value="LysR_HTH_N"/>
</dbReference>
<evidence type="ECO:0000313" key="6">
    <source>
        <dbReference type="EMBL" id="WHS67676.1"/>
    </source>
</evidence>
<dbReference type="Gene3D" id="3.40.190.290">
    <property type="match status" value="1"/>
</dbReference>
<dbReference type="PROSITE" id="PS50931">
    <property type="entry name" value="HTH_LYSR"/>
    <property type="match status" value="1"/>
</dbReference>
<dbReference type="CDD" id="cd05466">
    <property type="entry name" value="PBP2_LTTR_substrate"/>
    <property type="match status" value="1"/>
</dbReference>
<dbReference type="InterPro" id="IPR050950">
    <property type="entry name" value="HTH-type_LysR_regulators"/>
</dbReference>
<accession>A0ABY8SZJ7</accession>
<dbReference type="InterPro" id="IPR005119">
    <property type="entry name" value="LysR_subst-bd"/>
</dbReference>
<keyword evidence="4" id="KW-0804">Transcription</keyword>